<feature type="signal peptide" evidence="1">
    <location>
        <begin position="1"/>
        <end position="30"/>
    </location>
</feature>
<dbReference type="InterPro" id="IPR019546">
    <property type="entry name" value="TAT_signal_bac_arc"/>
</dbReference>
<keyword evidence="1" id="KW-0732">Signal</keyword>
<keyword evidence="6" id="KW-1185">Reference proteome</keyword>
<dbReference type="EMBL" id="QTPM01000056">
    <property type="protein sequence ID" value="RQY83977.1"/>
    <property type="molecule type" value="Genomic_DNA"/>
</dbReference>
<dbReference type="Gene3D" id="3.15.10.40">
    <property type="entry name" value="Uncharacterised protein PF07273, DUF1439"/>
    <property type="match status" value="1"/>
</dbReference>
<dbReference type="STRING" id="1503054.WT74_04505"/>
<dbReference type="Proteomes" id="UP000473470">
    <property type="component" value="Unassembled WGS sequence"/>
</dbReference>
<protein>
    <submittedName>
        <fullName evidence="2">DUF1439 domain-containing protein</fullName>
    </submittedName>
</protein>
<reference evidence="3 5" key="1">
    <citation type="submission" date="2015-11" db="EMBL/GenBank/DDBJ databases">
        <title>Expanding the genomic diversity of Burkholderia species for the development of highly accurate diagnostics.</title>
        <authorList>
            <person name="Sahl J."/>
            <person name="Keim P."/>
            <person name="Wagner D."/>
        </authorList>
    </citation>
    <scope>NUCLEOTIDE SEQUENCE [LARGE SCALE GENOMIC DNA]</scope>
    <source>
        <strain evidence="3 5">MSMB1960WGS</strain>
    </source>
</reference>
<dbReference type="AlphaFoldDB" id="A0A104VJ14"/>
<evidence type="ECO:0000313" key="2">
    <source>
        <dbReference type="EMBL" id="KAB0638916.1"/>
    </source>
</evidence>
<dbReference type="EMBL" id="LPHB01000071">
    <property type="protein sequence ID" value="KWA55962.1"/>
    <property type="molecule type" value="Genomic_DNA"/>
</dbReference>
<evidence type="ECO:0000313" key="4">
    <source>
        <dbReference type="EMBL" id="RQY83977.1"/>
    </source>
</evidence>
<dbReference type="PROSITE" id="PS51318">
    <property type="entry name" value="TAT"/>
    <property type="match status" value="1"/>
</dbReference>
<reference evidence="2 7" key="3">
    <citation type="submission" date="2019-09" db="EMBL/GenBank/DDBJ databases">
        <title>Draft genome sequences of 48 bacterial type strains from the CCUG.</title>
        <authorList>
            <person name="Tunovic T."/>
            <person name="Pineiro-Iglesias B."/>
            <person name="Unosson C."/>
            <person name="Inganas E."/>
            <person name="Ohlen M."/>
            <person name="Cardew S."/>
            <person name="Jensie-Markopoulos S."/>
            <person name="Salva-Serra F."/>
            <person name="Jaen-Luchoro D."/>
            <person name="Karlsson R."/>
            <person name="Svensson-Stadler L."/>
            <person name="Chun J."/>
            <person name="Moore E."/>
        </authorList>
    </citation>
    <scope>NUCLEOTIDE SEQUENCE [LARGE SCALE GENOMIC DNA]</scope>
    <source>
        <strain evidence="2 7">CCUG 65686</strain>
    </source>
</reference>
<evidence type="ECO:0000313" key="5">
    <source>
        <dbReference type="Proteomes" id="UP000068603"/>
    </source>
</evidence>
<name>A0A104VJ14_9BURK</name>
<dbReference type="KEGG" id="bstg:WT74_04505"/>
<dbReference type="EMBL" id="VZOK01000012">
    <property type="protein sequence ID" value="KAB0638916.1"/>
    <property type="molecule type" value="Genomic_DNA"/>
</dbReference>
<evidence type="ECO:0000256" key="1">
    <source>
        <dbReference type="SAM" id="SignalP"/>
    </source>
</evidence>
<proteinExistence type="predicted"/>
<dbReference type="PROSITE" id="PS51257">
    <property type="entry name" value="PROKAR_LIPOPROTEIN"/>
    <property type="match status" value="1"/>
</dbReference>
<feature type="chain" id="PRO_5044547843" evidence="1">
    <location>
        <begin position="31"/>
        <end position="193"/>
    </location>
</feature>
<reference evidence="4 6" key="2">
    <citation type="submission" date="2018-08" db="EMBL/GenBank/DDBJ databases">
        <title>Comparative analysis of Burkholderia isolates from Puerto Rico.</title>
        <authorList>
            <person name="Hall C."/>
            <person name="Sahl J."/>
            <person name="Wagner D."/>
        </authorList>
    </citation>
    <scope>NUCLEOTIDE SEQUENCE [LARGE SCALE GENOMIC DNA]</scope>
    <source>
        <strain evidence="4 6">Bp8966</strain>
    </source>
</reference>
<dbReference type="Proteomes" id="UP000068603">
    <property type="component" value="Unassembled WGS sequence"/>
</dbReference>
<evidence type="ECO:0000313" key="7">
    <source>
        <dbReference type="Proteomes" id="UP000473470"/>
    </source>
</evidence>
<dbReference type="Pfam" id="PF07273">
    <property type="entry name" value="DUF1439"/>
    <property type="match status" value="1"/>
</dbReference>
<comment type="caution">
    <text evidence="3">The sequence shown here is derived from an EMBL/GenBank/DDBJ whole genome shotgun (WGS) entry which is preliminary data.</text>
</comment>
<dbReference type="Proteomes" id="UP000281098">
    <property type="component" value="Unassembled WGS sequence"/>
</dbReference>
<dbReference type="InterPro" id="IPR006311">
    <property type="entry name" value="TAT_signal"/>
</dbReference>
<evidence type="ECO:0000313" key="3">
    <source>
        <dbReference type="EMBL" id="KWA55962.1"/>
    </source>
</evidence>
<organism evidence="3">
    <name type="scientific">Burkholderia stagnalis</name>
    <dbReference type="NCBI Taxonomy" id="1503054"/>
    <lineage>
        <taxon>Bacteria</taxon>
        <taxon>Pseudomonadati</taxon>
        <taxon>Pseudomonadota</taxon>
        <taxon>Betaproteobacteria</taxon>
        <taxon>Burkholderiales</taxon>
        <taxon>Burkholderiaceae</taxon>
        <taxon>Burkholderia</taxon>
        <taxon>Burkholderia cepacia complex</taxon>
    </lineage>
</organism>
<sequence>MTVSRALSRRRFLVACTAAAGVSLSLAACASTFPFIPDHYTFSRDDVQKAIARKFPYQKNVAPVADVSLANPVVGLLPDQNRIAVQLDARFASPFLRAPVNGKFTVSGQLAYDAASRSVVIKAPAVDNLTVDGDAQMYAQQIGAAAGMIATQVLTNYPIYTFKPEQLQFAGVNYEPGTITILTNGIRVAIVEK</sequence>
<evidence type="ECO:0000313" key="6">
    <source>
        <dbReference type="Proteomes" id="UP000281098"/>
    </source>
</evidence>
<accession>A0A104VJ14</accession>
<dbReference type="NCBIfam" id="TIGR01409">
    <property type="entry name" value="TAT_signal_seq"/>
    <property type="match status" value="1"/>
</dbReference>
<dbReference type="InterPro" id="IPR010835">
    <property type="entry name" value="DUF1439"/>
</dbReference>
<gene>
    <name evidence="4" type="ORF">DF017_30330</name>
    <name evidence="2" type="ORF">F7R25_10595</name>
    <name evidence="3" type="ORF">WT44_26865</name>
</gene>
<dbReference type="RefSeq" id="WP_059565387.1">
    <property type="nucleotide sequence ID" value="NZ_CABVPM010000014.1"/>
</dbReference>